<sequence length="665" mass="73861">MGLCLAQSPYNPNMKKILFIVLIALGFQMSSLAQETQYEKPTWLFGVAAGANFNFYRGTTQRLNKNLTVPTAFHDGDGIGLFAAPLVEYHFPDSVWGIMLQTGYDNRQGDWDPVTSPCNCPMDLSTDLSYITVEPSLRIAPFKNGLYIYGGPRLAFNLDKSFTYEKGTNPDIPSQIADPAVNEDFGDIESTIISMQIGAGFDIPLSSNTQKTQFVLSPFVSFQPYFGQNPRATESWNITTVRVGAALKFGHGRKIVVEEAEVVVPIVGFTVNSPENIPGERLVTETFPLRNYVFFEKESTEIPSRYVLLNKDEVKDFKEDQVEVNTPKDLSGRSKREMRIYYNVLNILGDRMEKNPSSTITLVGSSEKGPEDGTLMAESAKKYLVDIFGIDATRIAVEGRKEPKIPSLKSGVTRELDLLLEGDRRVSIESNSPELLMEFQTGPNAPLKPVQINGIQEAPIESYVTFKAEGAQEAFSSWKLELTDENGMVENFGPYTEEEARLPGKTILGTNTEGDYKVKMVGTTKDGGIVTEESNINVVLWTPSELEEGMRFSILYEFDDSKAIAMYEKYLTQIVAPKIPENGKVIIHGYTDVIGETDYNQKLSLARANDVKTILENALSNENRSDVTFDVHGSGEDESAAPFGNKLPEERAYNRTVVIDLIPAN</sequence>
<dbReference type="GO" id="GO:0016020">
    <property type="term" value="C:membrane"/>
    <property type="evidence" value="ECO:0007669"/>
    <property type="project" value="UniProtKB-UniRule"/>
</dbReference>
<evidence type="ECO:0000256" key="1">
    <source>
        <dbReference type="PROSITE-ProRule" id="PRU00473"/>
    </source>
</evidence>
<dbReference type="Proteomes" id="UP000662373">
    <property type="component" value="Unassembled WGS sequence"/>
</dbReference>
<accession>A0A934KQ93</accession>
<dbReference type="InterPro" id="IPR006665">
    <property type="entry name" value="OmpA-like"/>
</dbReference>
<keyword evidence="4" id="KW-1185">Reference proteome</keyword>
<dbReference type="Gene3D" id="3.30.1330.60">
    <property type="entry name" value="OmpA-like domain"/>
    <property type="match status" value="1"/>
</dbReference>
<evidence type="ECO:0000259" key="2">
    <source>
        <dbReference type="PROSITE" id="PS51123"/>
    </source>
</evidence>
<dbReference type="EMBL" id="JAEHJZ010000032">
    <property type="protein sequence ID" value="MBJ7881499.1"/>
    <property type="molecule type" value="Genomic_DNA"/>
</dbReference>
<dbReference type="CDD" id="cd07185">
    <property type="entry name" value="OmpA_C-like"/>
    <property type="match status" value="1"/>
</dbReference>
<dbReference type="AlphaFoldDB" id="A0A934KQ93"/>
<dbReference type="Pfam" id="PF13568">
    <property type="entry name" value="OMP_b-brl_2"/>
    <property type="match status" value="1"/>
</dbReference>
<comment type="caution">
    <text evidence="3">The sequence shown here is derived from an EMBL/GenBank/DDBJ whole genome shotgun (WGS) entry which is preliminary data.</text>
</comment>
<dbReference type="PROSITE" id="PS51123">
    <property type="entry name" value="OMPA_2"/>
    <property type="match status" value="1"/>
</dbReference>
<reference evidence="3 4" key="1">
    <citation type="submission" date="2020-09" db="EMBL/GenBank/DDBJ databases">
        <title>Draft genome of Gelidibacter salicanalis PAMC21136.</title>
        <authorList>
            <person name="Park H."/>
        </authorList>
    </citation>
    <scope>NUCLEOTIDE SEQUENCE [LARGE SCALE GENOMIC DNA]</scope>
    <source>
        <strain evidence="3 4">PAMC21136</strain>
    </source>
</reference>
<dbReference type="SUPFAM" id="SSF103088">
    <property type="entry name" value="OmpA-like"/>
    <property type="match status" value="1"/>
</dbReference>
<proteinExistence type="predicted"/>
<name>A0A934KQ93_9FLAO</name>
<evidence type="ECO:0000313" key="4">
    <source>
        <dbReference type="Proteomes" id="UP000662373"/>
    </source>
</evidence>
<dbReference type="InterPro" id="IPR036737">
    <property type="entry name" value="OmpA-like_sf"/>
</dbReference>
<dbReference type="InterPro" id="IPR025665">
    <property type="entry name" value="Beta-barrel_OMP_2"/>
</dbReference>
<gene>
    <name evidence="3" type="ORF">JEM65_12705</name>
</gene>
<keyword evidence="1" id="KW-0472">Membrane</keyword>
<feature type="domain" description="OmpA-like" evidence="2">
    <location>
        <begin position="543"/>
        <end position="665"/>
    </location>
</feature>
<protein>
    <submittedName>
        <fullName evidence="3">Outer membrane beta-barrel protein</fullName>
    </submittedName>
</protein>
<organism evidence="3 4">
    <name type="scientific">Gelidibacter salicanalis</name>
    <dbReference type="NCBI Taxonomy" id="291193"/>
    <lineage>
        <taxon>Bacteria</taxon>
        <taxon>Pseudomonadati</taxon>
        <taxon>Bacteroidota</taxon>
        <taxon>Flavobacteriia</taxon>
        <taxon>Flavobacteriales</taxon>
        <taxon>Flavobacteriaceae</taxon>
        <taxon>Gelidibacter</taxon>
    </lineage>
</organism>
<evidence type="ECO:0000313" key="3">
    <source>
        <dbReference type="EMBL" id="MBJ7881499.1"/>
    </source>
</evidence>